<dbReference type="OrthoDB" id="427521at2759"/>
<feature type="coiled-coil region" evidence="1">
    <location>
        <begin position="360"/>
        <end position="513"/>
    </location>
</feature>
<keyword evidence="1" id="KW-0175">Coiled coil</keyword>
<protein>
    <submittedName>
        <fullName evidence="2">Uncharacterized protein</fullName>
    </submittedName>
</protein>
<feature type="coiled-coil region" evidence="1">
    <location>
        <begin position="54"/>
        <end position="127"/>
    </location>
</feature>
<dbReference type="EMBL" id="LSRX01003148">
    <property type="protein sequence ID" value="OLP74835.1"/>
    <property type="molecule type" value="Genomic_DNA"/>
</dbReference>
<evidence type="ECO:0000256" key="1">
    <source>
        <dbReference type="SAM" id="Coils"/>
    </source>
</evidence>
<keyword evidence="3" id="KW-1185">Reference proteome</keyword>
<reference evidence="2 3" key="1">
    <citation type="submission" date="2016-02" db="EMBL/GenBank/DDBJ databases">
        <title>Genome analysis of coral dinoflagellate symbionts highlights evolutionary adaptations to a symbiotic lifestyle.</title>
        <authorList>
            <person name="Aranda M."/>
            <person name="Li Y."/>
            <person name="Liew Y.J."/>
            <person name="Baumgarten S."/>
            <person name="Simakov O."/>
            <person name="Wilson M."/>
            <person name="Piel J."/>
            <person name="Ashoor H."/>
            <person name="Bougouffa S."/>
            <person name="Bajic V.B."/>
            <person name="Ryu T."/>
            <person name="Ravasi T."/>
            <person name="Bayer T."/>
            <person name="Micklem G."/>
            <person name="Kim H."/>
            <person name="Bhak J."/>
            <person name="Lajeunesse T.C."/>
            <person name="Voolstra C.R."/>
        </authorList>
    </citation>
    <scope>NUCLEOTIDE SEQUENCE [LARGE SCALE GENOMIC DNA]</scope>
    <source>
        <strain evidence="2 3">CCMP2467</strain>
    </source>
</reference>
<name>A0A1Q9BVZ5_SYMMI</name>
<gene>
    <name evidence="2" type="ORF">AK812_SmicGene45517</name>
</gene>
<evidence type="ECO:0000313" key="2">
    <source>
        <dbReference type="EMBL" id="OLP74835.1"/>
    </source>
</evidence>
<accession>A0A1Q9BVZ5</accession>
<evidence type="ECO:0000313" key="3">
    <source>
        <dbReference type="Proteomes" id="UP000186817"/>
    </source>
</evidence>
<feature type="non-terminal residue" evidence="2">
    <location>
        <position position="1"/>
    </location>
</feature>
<comment type="caution">
    <text evidence="2">The sequence shown here is derived from an EMBL/GenBank/DDBJ whole genome shotgun (WGS) entry which is preliminary data.</text>
</comment>
<proteinExistence type="predicted"/>
<dbReference type="Proteomes" id="UP000186817">
    <property type="component" value="Unassembled WGS sequence"/>
</dbReference>
<sequence>LPPALSADIVRYNVKKFSGGREDLLPDDIDDPELLLRAVVRRFHAECSSAKSQQYRAEAEADKLRRQVEILEEAQALAKEREAKFGNPERKLAKAAQSELFNERMTIRRLQKELRIVKEMLKESEDTFAQLFEDLVTTRRKDQELEDAQNGLENTARMAVVALAEERKKVHENTEIALSSQERVAQNSCVLCLQGTLLQLVERSCLPAWWPRSLSICGLITSDNVEVPRLAMFIVTPERRVEKVSTSRRGWLGNSEVVGLVLLNVLCWGLYQWMESNRRMPGSDTLPRLIGCVWLGCLTDDCPGGTRRCAKNGRCVFKEKLATVADEAPMDGHEMKIAIVETHWNRGDGVRKSAWGLLQAKKLKARVQELEENEGDVHRKKNIAERRIVVLDRDIGQLQQDVKRIEVKYQESVETMLILEERCLEEEAKLKEERAKVEVLTAQIAEEKKWNSILKQDLAKAQSEMEGVTDEKNSLFKENKSLDKKGIMEGKRAREAEAEAKKVRELLVDSSSNLVMTTHELGVVITVSLSMLEKTRNSLKEYQDLAATRKGILEGVEKDTQR</sequence>
<organism evidence="2 3">
    <name type="scientific">Symbiodinium microadriaticum</name>
    <name type="common">Dinoflagellate</name>
    <name type="synonym">Zooxanthella microadriatica</name>
    <dbReference type="NCBI Taxonomy" id="2951"/>
    <lineage>
        <taxon>Eukaryota</taxon>
        <taxon>Sar</taxon>
        <taxon>Alveolata</taxon>
        <taxon>Dinophyceae</taxon>
        <taxon>Suessiales</taxon>
        <taxon>Symbiodiniaceae</taxon>
        <taxon>Symbiodinium</taxon>
    </lineage>
</organism>
<dbReference type="AlphaFoldDB" id="A0A1Q9BVZ5"/>